<feature type="compositionally biased region" description="Acidic residues" evidence="5">
    <location>
        <begin position="783"/>
        <end position="792"/>
    </location>
</feature>
<evidence type="ECO:0000259" key="6">
    <source>
        <dbReference type="Pfam" id="PF08167"/>
    </source>
</evidence>
<comment type="subcellular location">
    <subcellularLocation>
        <location evidence="1">Nucleus</location>
    </subcellularLocation>
</comment>
<dbReference type="EMBL" id="JAADJZ010000027">
    <property type="protein sequence ID" value="KAF2866528.1"/>
    <property type="molecule type" value="Genomic_DNA"/>
</dbReference>
<evidence type="ECO:0000256" key="2">
    <source>
        <dbReference type="ARBA" id="ARBA00010511"/>
    </source>
</evidence>
<feature type="domain" description="Pre-rRNA-processing protein RIX1 N-terminal" evidence="6">
    <location>
        <begin position="17"/>
        <end position="217"/>
    </location>
</feature>
<organism evidence="7 8">
    <name type="scientific">Massariosphaeria phaeospora</name>
    <dbReference type="NCBI Taxonomy" id="100035"/>
    <lineage>
        <taxon>Eukaryota</taxon>
        <taxon>Fungi</taxon>
        <taxon>Dikarya</taxon>
        <taxon>Ascomycota</taxon>
        <taxon>Pezizomycotina</taxon>
        <taxon>Dothideomycetes</taxon>
        <taxon>Pleosporomycetidae</taxon>
        <taxon>Pleosporales</taxon>
        <taxon>Pleosporales incertae sedis</taxon>
        <taxon>Massariosphaeria</taxon>
    </lineage>
</organism>
<evidence type="ECO:0000256" key="3">
    <source>
        <dbReference type="ARBA" id="ARBA00021502"/>
    </source>
</evidence>
<keyword evidence="8" id="KW-1185">Reference proteome</keyword>
<dbReference type="Proteomes" id="UP000481861">
    <property type="component" value="Unassembled WGS sequence"/>
</dbReference>
<reference evidence="7 8" key="1">
    <citation type="submission" date="2020-01" db="EMBL/GenBank/DDBJ databases">
        <authorList>
            <consortium name="DOE Joint Genome Institute"/>
            <person name="Haridas S."/>
            <person name="Albert R."/>
            <person name="Binder M."/>
            <person name="Bloem J."/>
            <person name="Labutti K."/>
            <person name="Salamov A."/>
            <person name="Andreopoulos B."/>
            <person name="Baker S.E."/>
            <person name="Barry K."/>
            <person name="Bills G."/>
            <person name="Bluhm B.H."/>
            <person name="Cannon C."/>
            <person name="Castanera R."/>
            <person name="Culley D.E."/>
            <person name="Daum C."/>
            <person name="Ezra D."/>
            <person name="Gonzalez J.B."/>
            <person name="Henrissat B."/>
            <person name="Kuo A."/>
            <person name="Liang C."/>
            <person name="Lipzen A."/>
            <person name="Lutzoni F."/>
            <person name="Magnuson J."/>
            <person name="Mondo S."/>
            <person name="Nolan M."/>
            <person name="Ohm R."/>
            <person name="Pangilinan J."/>
            <person name="Park H.-J.H."/>
            <person name="Ramirez L."/>
            <person name="Alfaro M."/>
            <person name="Sun H."/>
            <person name="Tritt A."/>
            <person name="Yoshinaga Y."/>
            <person name="Zwiers L.-H.L."/>
            <person name="Turgeon B.G."/>
            <person name="Goodwin S.B."/>
            <person name="Spatafora J.W."/>
            <person name="Crous P.W."/>
            <person name="Grigoriev I.V."/>
        </authorList>
    </citation>
    <scope>NUCLEOTIDE SEQUENCE [LARGE SCALE GENOMIC DNA]</scope>
    <source>
        <strain evidence="7 8">CBS 611.86</strain>
    </source>
</reference>
<gene>
    <name evidence="7" type="ORF">BDV95DRAFT_584105</name>
</gene>
<evidence type="ECO:0000256" key="1">
    <source>
        <dbReference type="ARBA" id="ARBA00004123"/>
    </source>
</evidence>
<dbReference type="PANTHER" id="PTHR34105">
    <property type="entry name" value="PROLINE-, GLUTAMIC ACID- AND LEUCINE-RICH PROTEIN 1"/>
    <property type="match status" value="1"/>
</dbReference>
<evidence type="ECO:0000256" key="5">
    <source>
        <dbReference type="SAM" id="MobiDB-lite"/>
    </source>
</evidence>
<dbReference type="PANTHER" id="PTHR34105:SF1">
    <property type="entry name" value="PROLINE-, GLUTAMIC ACID- AND LEUCINE-RICH PROTEIN 1"/>
    <property type="match status" value="1"/>
</dbReference>
<evidence type="ECO:0000256" key="4">
    <source>
        <dbReference type="ARBA" id="ARBA00023242"/>
    </source>
</evidence>
<feature type="region of interest" description="Disordered" evidence="5">
    <location>
        <begin position="618"/>
        <end position="648"/>
    </location>
</feature>
<comment type="similarity">
    <text evidence="2">Belongs to the RIX1/PELP1 family.</text>
</comment>
<evidence type="ECO:0000313" key="8">
    <source>
        <dbReference type="Proteomes" id="UP000481861"/>
    </source>
</evidence>
<feature type="compositionally biased region" description="Polar residues" evidence="5">
    <location>
        <begin position="734"/>
        <end position="752"/>
    </location>
</feature>
<feature type="compositionally biased region" description="Acidic residues" evidence="5">
    <location>
        <begin position="623"/>
        <end position="648"/>
    </location>
</feature>
<dbReference type="Pfam" id="PF08167">
    <property type="entry name" value="RIX1"/>
    <property type="match status" value="1"/>
</dbReference>
<keyword evidence="4" id="KW-0539">Nucleus</keyword>
<comment type="caution">
    <text evidence="7">The sequence shown here is derived from an EMBL/GenBank/DDBJ whole genome shotgun (WGS) entry which is preliminary data.</text>
</comment>
<feature type="region of interest" description="Disordered" evidence="5">
    <location>
        <begin position="660"/>
        <end position="807"/>
    </location>
</feature>
<dbReference type="SUPFAM" id="SSF48371">
    <property type="entry name" value="ARM repeat"/>
    <property type="match status" value="1"/>
</dbReference>
<protein>
    <recommendedName>
        <fullName evidence="3">Pre-rRNA-processing protein RIX1</fullName>
    </recommendedName>
</protein>
<dbReference type="OrthoDB" id="20900at2759"/>
<dbReference type="InterPro" id="IPR012583">
    <property type="entry name" value="RIX1_N"/>
</dbReference>
<proteinExistence type="inferred from homology"/>
<dbReference type="InterPro" id="IPR016024">
    <property type="entry name" value="ARM-type_fold"/>
</dbReference>
<dbReference type="GO" id="GO:0006364">
    <property type="term" value="P:rRNA processing"/>
    <property type="evidence" value="ECO:0007669"/>
    <property type="project" value="TreeGrafter"/>
</dbReference>
<dbReference type="GO" id="GO:0005634">
    <property type="term" value="C:nucleus"/>
    <property type="evidence" value="ECO:0007669"/>
    <property type="project" value="UniProtKB-SubCell"/>
</dbReference>
<evidence type="ECO:0000313" key="7">
    <source>
        <dbReference type="EMBL" id="KAF2866528.1"/>
    </source>
</evidence>
<name>A0A7C8HZQ3_9PLEO</name>
<sequence length="807" mass="87099">MQVANMASTAAAELATLRALTFRLSSTPTAQLPQHVPAIAASLANCKSLLASTQTSASKSSSDASVAIHKYRTLLSTLLQDRTIQGRWSAVVLIKTTLEVGGWETLQKSLPWVRGLLSILAKPDPPTTKKLCLITLSRLYILTRDYPTLVREITTPTLPAFIQSCLQIATSSAPGNLLHTVLESFNRLLPRHPTIFRSYLKQLQQLLSQIVAPTPSNALVKEQSQATNFGITSAVSIAARQLYVQLSCCTPKGASSDEWERGLKSTVASAHRVADKVFRAVVEEWQSSSRTATTVNGQTLDAEVQELETDATGLPPWSGIYAGGERLVSLLRLVKAYSTMPTASVVNTNVGLITDLLTRMLSLTVPSINGTKSFQNTMKFNNQVSKDERENLWLIIPGVHAATIEILLALAMRCEANSSPLDGLFLDQLIWVFGSESNTALIRTACYLAIAQLLKRVGLSLPKSSIDPVASIIRACCEDILPSESVVTKPFPSEAKANGATPQQASTNADAFLNSSSNLKDHAANFGGLRQAAHGLLPVLFTSIRPQYLSDSLRARMDRTAILAQHKDAMLASILNPAPTKKFGKPAASILPLMARSFPEQHELEGLLRPRMPVIRLGTRESEADDDDDEVEEDRAEEIEEDDDRFVGEELDTLLETAEQSEQYAEDSAMADAAHEEPPSQTGDLDMALQIEIGASENPVADLANQGTGGNKRPPSENGLPSLTKRAKVDEEPASSTIPAPLPTSSIATTEKSAIAHTVAPALPAAPQSGPSFSEKRERGELEGDESDDEDIVPLVFGQDTDDESDM</sequence>
<dbReference type="AlphaFoldDB" id="A0A7C8HZQ3"/>
<accession>A0A7C8HZQ3</accession>